<dbReference type="InterPro" id="IPR003462">
    <property type="entry name" value="ODC_Mu_crystall"/>
</dbReference>
<dbReference type="AlphaFoldDB" id="A0A8J3KC12"/>
<dbReference type="InterPro" id="IPR036291">
    <property type="entry name" value="NAD(P)-bd_dom_sf"/>
</dbReference>
<dbReference type="PANTHER" id="PTHR13812">
    <property type="entry name" value="KETIMINE REDUCTASE MU-CRYSTALLIN"/>
    <property type="match status" value="1"/>
</dbReference>
<dbReference type="Gene3D" id="3.40.50.720">
    <property type="entry name" value="NAD(P)-binding Rossmann-like Domain"/>
    <property type="match status" value="1"/>
</dbReference>
<dbReference type="EMBL" id="BONH01000007">
    <property type="protein sequence ID" value="GIF96862.1"/>
    <property type="molecule type" value="Genomic_DNA"/>
</dbReference>
<gene>
    <name evidence="2" type="primary">arcB</name>
    <name evidence="2" type="ORF">Cci01nite_19560</name>
</gene>
<dbReference type="RefSeq" id="WP_120321172.1">
    <property type="nucleotide sequence ID" value="NZ_BONH01000007.1"/>
</dbReference>
<comment type="caution">
    <text evidence="2">The sequence shown here is derived from an EMBL/GenBank/DDBJ whole genome shotgun (WGS) entry which is preliminary data.</text>
</comment>
<dbReference type="SUPFAM" id="SSF51735">
    <property type="entry name" value="NAD(P)-binding Rossmann-fold domains"/>
    <property type="match status" value="1"/>
</dbReference>
<proteinExistence type="predicted"/>
<dbReference type="InterPro" id="IPR023401">
    <property type="entry name" value="ODC_N"/>
</dbReference>
<accession>A0A8J3KC12</accession>
<protein>
    <submittedName>
        <fullName evidence="2">Ornithine cyclodeaminase</fullName>
    </submittedName>
</protein>
<feature type="region of interest" description="Disordered" evidence="1">
    <location>
        <begin position="311"/>
        <end position="341"/>
    </location>
</feature>
<dbReference type="Proteomes" id="UP000659904">
    <property type="component" value="Unassembled WGS sequence"/>
</dbReference>
<dbReference type="Gene3D" id="3.30.1780.10">
    <property type="entry name" value="ornithine cyclodeaminase, domain 1"/>
    <property type="match status" value="1"/>
</dbReference>
<organism evidence="2 3">
    <name type="scientific">Catellatospora citrea</name>
    <dbReference type="NCBI Taxonomy" id="53366"/>
    <lineage>
        <taxon>Bacteria</taxon>
        <taxon>Bacillati</taxon>
        <taxon>Actinomycetota</taxon>
        <taxon>Actinomycetes</taxon>
        <taxon>Micromonosporales</taxon>
        <taxon>Micromonosporaceae</taxon>
        <taxon>Catellatospora</taxon>
    </lineage>
</organism>
<evidence type="ECO:0000313" key="3">
    <source>
        <dbReference type="Proteomes" id="UP000659904"/>
    </source>
</evidence>
<keyword evidence="3" id="KW-1185">Reference proteome</keyword>
<dbReference type="Pfam" id="PF02423">
    <property type="entry name" value="OCD_Mu_crystall"/>
    <property type="match status" value="1"/>
</dbReference>
<dbReference type="PIRSF" id="PIRSF001439">
    <property type="entry name" value="CryM"/>
    <property type="match status" value="1"/>
</dbReference>
<dbReference type="GO" id="GO:0005737">
    <property type="term" value="C:cytoplasm"/>
    <property type="evidence" value="ECO:0007669"/>
    <property type="project" value="TreeGrafter"/>
</dbReference>
<evidence type="ECO:0000256" key="1">
    <source>
        <dbReference type="SAM" id="MobiDB-lite"/>
    </source>
</evidence>
<name>A0A8J3KC12_9ACTN</name>
<evidence type="ECO:0000313" key="2">
    <source>
        <dbReference type="EMBL" id="GIF96862.1"/>
    </source>
</evidence>
<dbReference type="PANTHER" id="PTHR13812:SF19">
    <property type="entry name" value="KETIMINE REDUCTASE MU-CRYSTALLIN"/>
    <property type="match status" value="1"/>
</dbReference>
<reference evidence="2 3" key="1">
    <citation type="submission" date="2021-01" db="EMBL/GenBank/DDBJ databases">
        <title>Whole genome shotgun sequence of Catellatospora citrea NBRC 14495.</title>
        <authorList>
            <person name="Komaki H."/>
            <person name="Tamura T."/>
        </authorList>
    </citation>
    <scope>NUCLEOTIDE SEQUENCE [LARGE SCALE GENOMIC DNA]</scope>
    <source>
        <strain evidence="2 3">NBRC 14495</strain>
    </source>
</reference>
<sequence length="341" mass="35884">MRYLAEADSAALITEDLAYTAARDALIAATRPQSEVFPAVLGHGSDPRNRFTVKSGASRQLAGVKIGSYWPGNADLGVPRHNSVILLLDQDLGRIDAVVEAGVVNAYRTAAADAVAASVLAREDASTLTVFGTGHQALHECAAVTRVRPIDTIHVVARTPEHGETFLERLAARGLTGRLTAPEQACRAADIIVTATTATAPLFDAAWVRPGTHVASMGSDAHGKQELPRELLQAARLFCDLPEQAVRIGEAQHVADLIADSTLTLTAIGDVLEGRADGRRSEQDITVFDSSGIALQDLFIADALLRAAGGAAGPGERDSSVRGAFPDGTAVLPRRHARRSS</sequence>